<evidence type="ECO:0000256" key="1">
    <source>
        <dbReference type="PROSITE-ProRule" id="PRU00175"/>
    </source>
</evidence>
<dbReference type="SMART" id="SM00184">
    <property type="entry name" value="RING"/>
    <property type="match status" value="1"/>
</dbReference>
<dbReference type="InterPro" id="IPR001841">
    <property type="entry name" value="Znf_RING"/>
</dbReference>
<dbReference type="Proteomes" id="UP001472677">
    <property type="component" value="Unassembled WGS sequence"/>
</dbReference>
<dbReference type="SUPFAM" id="SSF57850">
    <property type="entry name" value="RING/U-box"/>
    <property type="match status" value="1"/>
</dbReference>
<dbReference type="PANTHER" id="PTHR15315">
    <property type="entry name" value="RING FINGER PROTEIN 41, 151"/>
    <property type="match status" value="1"/>
</dbReference>
<evidence type="ECO:0000313" key="4">
    <source>
        <dbReference type="Proteomes" id="UP001472677"/>
    </source>
</evidence>
<evidence type="ECO:0000259" key="2">
    <source>
        <dbReference type="PROSITE" id="PS50089"/>
    </source>
</evidence>
<evidence type="ECO:0000313" key="3">
    <source>
        <dbReference type="EMBL" id="KAK8561102.1"/>
    </source>
</evidence>
<comment type="caution">
    <text evidence="3">The sequence shown here is derived from an EMBL/GenBank/DDBJ whole genome shotgun (WGS) entry which is preliminary data.</text>
</comment>
<keyword evidence="1" id="KW-0479">Metal-binding</keyword>
<keyword evidence="1" id="KW-0863">Zinc-finger</keyword>
<feature type="domain" description="RING-type" evidence="2">
    <location>
        <begin position="191"/>
        <end position="229"/>
    </location>
</feature>
<sequence>MLQKQPENKSSFRESLKALEADIQHANSLAAALPRDFGGNCYQMRLSYSPFAPFVLFLIEWMDYSCTDTLPSYLGLLHVLVYKVSYYDSSVSFVKYPCLTLLQTFKYMYPILTPEFIQAYVDGMPTISSKDKKATLREFYAVIYPLLRQLGDEFIESVDNKKSRCTEVSSRKKVEDRKRVADKDSERDDECGICMENCTKMVLPNCGHALCISCFHEWNVRSQSCPFCRGSLKRVNSEDLWVLTSCNDVIDVVTLAKENLWRLYLYFEKLPLVMPETHSYVSDYMI</sequence>
<dbReference type="Pfam" id="PF13920">
    <property type="entry name" value="zf-C3HC4_3"/>
    <property type="match status" value="1"/>
</dbReference>
<name>A0ABR2EGI0_9ROSI</name>
<gene>
    <name evidence="3" type="ORF">V6N12_048177</name>
</gene>
<dbReference type="EMBL" id="JBBPBM010000013">
    <property type="protein sequence ID" value="KAK8561102.1"/>
    <property type="molecule type" value="Genomic_DNA"/>
</dbReference>
<keyword evidence="4" id="KW-1185">Reference proteome</keyword>
<protein>
    <recommendedName>
        <fullName evidence="2">RING-type domain-containing protein</fullName>
    </recommendedName>
</protein>
<dbReference type="Gene3D" id="3.30.40.10">
    <property type="entry name" value="Zinc/RING finger domain, C3HC4 (zinc finger)"/>
    <property type="match status" value="1"/>
</dbReference>
<dbReference type="InterPro" id="IPR013083">
    <property type="entry name" value="Znf_RING/FYVE/PHD"/>
</dbReference>
<dbReference type="PANTHER" id="PTHR15315:SF22">
    <property type="entry name" value="OS01G0905700 PROTEIN"/>
    <property type="match status" value="1"/>
</dbReference>
<dbReference type="PROSITE" id="PS50089">
    <property type="entry name" value="ZF_RING_2"/>
    <property type="match status" value="1"/>
</dbReference>
<organism evidence="3 4">
    <name type="scientific">Hibiscus sabdariffa</name>
    <name type="common">roselle</name>
    <dbReference type="NCBI Taxonomy" id="183260"/>
    <lineage>
        <taxon>Eukaryota</taxon>
        <taxon>Viridiplantae</taxon>
        <taxon>Streptophyta</taxon>
        <taxon>Embryophyta</taxon>
        <taxon>Tracheophyta</taxon>
        <taxon>Spermatophyta</taxon>
        <taxon>Magnoliopsida</taxon>
        <taxon>eudicotyledons</taxon>
        <taxon>Gunneridae</taxon>
        <taxon>Pentapetalae</taxon>
        <taxon>rosids</taxon>
        <taxon>malvids</taxon>
        <taxon>Malvales</taxon>
        <taxon>Malvaceae</taxon>
        <taxon>Malvoideae</taxon>
        <taxon>Hibiscus</taxon>
    </lineage>
</organism>
<reference evidence="3 4" key="1">
    <citation type="journal article" date="2024" name="G3 (Bethesda)">
        <title>Genome assembly of Hibiscus sabdariffa L. provides insights into metabolisms of medicinal natural products.</title>
        <authorList>
            <person name="Kim T."/>
        </authorList>
    </citation>
    <scope>NUCLEOTIDE SEQUENCE [LARGE SCALE GENOMIC DNA]</scope>
    <source>
        <strain evidence="3">TK-2024</strain>
        <tissue evidence="3">Old leaves</tissue>
    </source>
</reference>
<accession>A0ABR2EGI0</accession>
<proteinExistence type="predicted"/>
<keyword evidence="1" id="KW-0862">Zinc</keyword>